<dbReference type="InterPro" id="IPR032795">
    <property type="entry name" value="DUF3741-assoc"/>
</dbReference>
<organism evidence="4 5">
    <name type="scientific">Cuscuta europaea</name>
    <name type="common">European dodder</name>
    <dbReference type="NCBI Taxonomy" id="41803"/>
    <lineage>
        <taxon>Eukaryota</taxon>
        <taxon>Viridiplantae</taxon>
        <taxon>Streptophyta</taxon>
        <taxon>Embryophyta</taxon>
        <taxon>Tracheophyta</taxon>
        <taxon>Spermatophyta</taxon>
        <taxon>Magnoliopsida</taxon>
        <taxon>eudicotyledons</taxon>
        <taxon>Gunneridae</taxon>
        <taxon>Pentapetalae</taxon>
        <taxon>asterids</taxon>
        <taxon>lamiids</taxon>
        <taxon>Solanales</taxon>
        <taxon>Convolvulaceae</taxon>
        <taxon>Cuscuteae</taxon>
        <taxon>Cuscuta</taxon>
        <taxon>Cuscuta subgen. Cuscuta</taxon>
    </lineage>
</organism>
<evidence type="ECO:0000313" key="5">
    <source>
        <dbReference type="Proteomes" id="UP001152484"/>
    </source>
</evidence>
<reference evidence="4" key="1">
    <citation type="submission" date="2022-07" db="EMBL/GenBank/DDBJ databases">
        <authorList>
            <person name="Macas J."/>
            <person name="Novak P."/>
            <person name="Neumann P."/>
        </authorList>
    </citation>
    <scope>NUCLEOTIDE SEQUENCE</scope>
</reference>
<evidence type="ECO:0000256" key="1">
    <source>
        <dbReference type="SAM" id="MobiDB-lite"/>
    </source>
</evidence>
<protein>
    <recommendedName>
        <fullName evidence="6">DUF3741 domain-containing protein</fullName>
    </recommendedName>
</protein>
<dbReference type="AlphaFoldDB" id="A0A9P0ZJQ4"/>
<keyword evidence="5" id="KW-1185">Reference proteome</keyword>
<proteinExistence type="predicted"/>
<feature type="compositionally biased region" description="Polar residues" evidence="1">
    <location>
        <begin position="1"/>
        <end position="16"/>
    </location>
</feature>
<feature type="domain" description="DUF4378" evidence="2">
    <location>
        <begin position="519"/>
        <end position="665"/>
    </location>
</feature>
<dbReference type="EMBL" id="CAMAPE010000048">
    <property type="protein sequence ID" value="CAH9105569.1"/>
    <property type="molecule type" value="Genomic_DNA"/>
</dbReference>
<feature type="region of interest" description="Disordered" evidence="1">
    <location>
        <begin position="132"/>
        <end position="155"/>
    </location>
</feature>
<dbReference type="OrthoDB" id="1928505at2759"/>
<gene>
    <name evidence="4" type="ORF">CEURO_LOCUS16950</name>
</gene>
<name>A0A9P0ZJQ4_CUSEU</name>
<evidence type="ECO:0008006" key="6">
    <source>
        <dbReference type="Google" id="ProtNLM"/>
    </source>
</evidence>
<evidence type="ECO:0000259" key="2">
    <source>
        <dbReference type="Pfam" id="PF14309"/>
    </source>
</evidence>
<accession>A0A9P0ZJQ4</accession>
<feature type="domain" description="DUF3741" evidence="3">
    <location>
        <begin position="98"/>
        <end position="120"/>
    </location>
</feature>
<evidence type="ECO:0000313" key="4">
    <source>
        <dbReference type="EMBL" id="CAH9105569.1"/>
    </source>
</evidence>
<sequence length="670" mass="74953">MSESGGISASSLAITTTEKKPPRSGGGCVALFFQLFDWNRRLAKKRFFSKKLLPPDRSNQGSKKFGGDEKQPKLRLIADENSGGFPNFGKSSKFYYSEKKKEMRSPGLVARLMGLDSMPACPRDHYPKKVSLKDLSSATSNKEENKCDEGGDPVVANLRPQKAQKTGMSDRMPVTRFGSEAFHIKSMLSRPRKKHLHHPKLVSPVKSPRNVPRSRLIGVANKILDPGGMQKKARGKYVLTVSDTLHPPSSCRNCGHSFDIVDSIPNEEHEVSGIPSETSGPNGPLYFSHEQKEGRPCAPTSYIGPVHKSQRPNQIFPGRYTRVKQNQTGPTSETKDFVSLNKTLKRMPIKAERFDFEAERKFSNGRAKSLSPVRKRRPMNVARQGESLGCTHASSNPMSGKETDLNGTLRLNGSDIAPFTFTSRFNQKTVLPRKSTTVLLQELISALTVGRQFQEDCFSVRPSKSSGISRPAASTKFMDTSFAKVKSSKSFVTDLTNNVTEVLEKTKLFYGYLMKGSKLNYAKEVIVNAELVVSNFSITRFVLEDLETLSCVITMRFSDTLGIHTTRNENILKRFVFDCLLEFLDSKCVFKTWAKLPPFTNEETLVFEILEEVKLWMGMKGWAHDELLDWDMSHSLGEWTGFGIDKAFECGAEIGQLILHSLVDEVVNYL</sequence>
<dbReference type="Pfam" id="PF14383">
    <property type="entry name" value="VARLMGL"/>
    <property type="match status" value="1"/>
</dbReference>
<feature type="region of interest" description="Disordered" evidence="1">
    <location>
        <begin position="1"/>
        <end position="24"/>
    </location>
</feature>
<dbReference type="PANTHER" id="PTHR21726:SF61">
    <property type="entry name" value="DNAA INITIATOR-ASSOCIATING PROTEIN"/>
    <property type="match status" value="1"/>
</dbReference>
<dbReference type="Proteomes" id="UP001152484">
    <property type="component" value="Unassembled WGS sequence"/>
</dbReference>
<evidence type="ECO:0000259" key="3">
    <source>
        <dbReference type="Pfam" id="PF14383"/>
    </source>
</evidence>
<dbReference type="Pfam" id="PF14309">
    <property type="entry name" value="DUF4378"/>
    <property type="match status" value="1"/>
</dbReference>
<comment type="caution">
    <text evidence="4">The sequence shown here is derived from an EMBL/GenBank/DDBJ whole genome shotgun (WGS) entry which is preliminary data.</text>
</comment>
<dbReference type="PANTHER" id="PTHR21726">
    <property type="entry name" value="PHOSPHATIDYLINOSITOL N-ACETYLGLUCOSAMINYLTRANSFERASE SUBUNIT P DOWN SYNDROME CRITICAL REGION PROTEIN 5 -RELATED"/>
    <property type="match status" value="1"/>
</dbReference>
<dbReference type="InterPro" id="IPR025486">
    <property type="entry name" value="DUF4378"/>
</dbReference>